<dbReference type="Gene3D" id="3.80.10.10">
    <property type="entry name" value="Ribonuclease Inhibitor"/>
    <property type="match status" value="1"/>
</dbReference>
<evidence type="ECO:0000313" key="2">
    <source>
        <dbReference type="Proteomes" id="UP000076722"/>
    </source>
</evidence>
<dbReference type="EMBL" id="KV419406">
    <property type="protein sequence ID" value="KZS93789.1"/>
    <property type="molecule type" value="Genomic_DNA"/>
</dbReference>
<dbReference type="InterPro" id="IPR032675">
    <property type="entry name" value="LRR_dom_sf"/>
</dbReference>
<evidence type="ECO:0000313" key="1">
    <source>
        <dbReference type="EMBL" id="KZS93789.1"/>
    </source>
</evidence>
<dbReference type="AlphaFoldDB" id="A0A164V3U7"/>
<sequence length="387" mass="44447">MLHVGRRSSQLEVLDFHLPSQWDFLELSPTYVGSPNFLEELPSLREIHLPMRHIPPEMIRTLSQMKNLHLLNTCPAGLERDSSMCCKPETDIYPDEVEFPSLSSLFLHMPFAPLQKCATSLLFAPQLSSLYIEIPDSVNPASKQFQLILKLVSEACMNLISLILRKSQPETPLLYPRERILFEAIRPALYLEHLRVFELYDSSPLCISDDEMAELASQWPEIEILRLCPEALQDSTVDLPALPSLASLFPLARHCPKLRHLGLQVDATVRVSRLEGDLSTGIMFSEELKELDLTWSKINSPAEVAAFLLEIIPSHVVFSYRPGIRSLQSHTHWMDRPRNDPANKEHLRMWTEAENILNALRPHRVMVDRMKRELIKLNEQLKWLEGI</sequence>
<proteinExistence type="predicted"/>
<organism evidence="1 2">
    <name type="scientific">Sistotremastrum niveocremeum HHB9708</name>
    <dbReference type="NCBI Taxonomy" id="1314777"/>
    <lineage>
        <taxon>Eukaryota</taxon>
        <taxon>Fungi</taxon>
        <taxon>Dikarya</taxon>
        <taxon>Basidiomycota</taxon>
        <taxon>Agaricomycotina</taxon>
        <taxon>Agaricomycetes</taxon>
        <taxon>Sistotremastrales</taxon>
        <taxon>Sistotremastraceae</taxon>
        <taxon>Sertulicium</taxon>
        <taxon>Sertulicium niveocremeum</taxon>
    </lineage>
</organism>
<protein>
    <recommendedName>
        <fullName evidence="3">F-box domain-containing protein</fullName>
    </recommendedName>
</protein>
<reference evidence="1 2" key="1">
    <citation type="journal article" date="2016" name="Mol. Biol. Evol.">
        <title>Comparative Genomics of Early-Diverging Mushroom-Forming Fungi Provides Insights into the Origins of Lignocellulose Decay Capabilities.</title>
        <authorList>
            <person name="Nagy L.G."/>
            <person name="Riley R."/>
            <person name="Tritt A."/>
            <person name="Adam C."/>
            <person name="Daum C."/>
            <person name="Floudas D."/>
            <person name="Sun H."/>
            <person name="Yadav J.S."/>
            <person name="Pangilinan J."/>
            <person name="Larsson K.H."/>
            <person name="Matsuura K."/>
            <person name="Barry K."/>
            <person name="Labutti K."/>
            <person name="Kuo R."/>
            <person name="Ohm R.A."/>
            <person name="Bhattacharya S.S."/>
            <person name="Shirouzu T."/>
            <person name="Yoshinaga Y."/>
            <person name="Martin F.M."/>
            <person name="Grigoriev I.V."/>
            <person name="Hibbett D.S."/>
        </authorList>
    </citation>
    <scope>NUCLEOTIDE SEQUENCE [LARGE SCALE GENOMIC DNA]</scope>
    <source>
        <strain evidence="1 2">HHB9708</strain>
    </source>
</reference>
<gene>
    <name evidence="1" type="ORF">SISNIDRAFT_454224</name>
</gene>
<dbReference type="OrthoDB" id="2447803at2759"/>
<dbReference type="STRING" id="1314777.A0A164V3U7"/>
<keyword evidence="2" id="KW-1185">Reference proteome</keyword>
<dbReference type="Proteomes" id="UP000076722">
    <property type="component" value="Unassembled WGS sequence"/>
</dbReference>
<evidence type="ECO:0008006" key="3">
    <source>
        <dbReference type="Google" id="ProtNLM"/>
    </source>
</evidence>
<accession>A0A164V3U7</accession>
<name>A0A164V3U7_9AGAM</name>
<dbReference type="SUPFAM" id="SSF52047">
    <property type="entry name" value="RNI-like"/>
    <property type="match status" value="1"/>
</dbReference>